<evidence type="ECO:0000256" key="3">
    <source>
        <dbReference type="ARBA" id="ARBA00022691"/>
    </source>
</evidence>
<feature type="active site" evidence="5">
    <location>
        <position position="409"/>
    </location>
</feature>
<dbReference type="InterPro" id="IPR010280">
    <property type="entry name" value="U5_MeTrfase_fam"/>
</dbReference>
<dbReference type="Gene3D" id="3.40.50.150">
    <property type="entry name" value="Vaccinia Virus protein VP39"/>
    <property type="match status" value="1"/>
</dbReference>
<feature type="binding site" evidence="4">
    <location>
        <position position="284"/>
    </location>
    <ligand>
        <name>S-adenosyl-L-methionine</name>
        <dbReference type="ChEBI" id="CHEBI:59789"/>
    </ligand>
</feature>
<dbReference type="PANTHER" id="PTHR11061">
    <property type="entry name" value="RNA M5U METHYLTRANSFERASE"/>
    <property type="match status" value="1"/>
</dbReference>
<name>A0ABW4JLR7_9BACL</name>
<accession>A0ABW4JLR7</accession>
<organism evidence="7 8">
    <name type="scientific">Alicyclobacillus fodiniaquatilis</name>
    <dbReference type="NCBI Taxonomy" id="1661150"/>
    <lineage>
        <taxon>Bacteria</taxon>
        <taxon>Bacillati</taxon>
        <taxon>Bacillota</taxon>
        <taxon>Bacilli</taxon>
        <taxon>Bacillales</taxon>
        <taxon>Alicyclobacillaceae</taxon>
        <taxon>Alicyclobacillus</taxon>
    </lineage>
</organism>
<dbReference type="PROSITE" id="PS51687">
    <property type="entry name" value="SAM_MT_RNA_M5U"/>
    <property type="match status" value="1"/>
</dbReference>
<dbReference type="PROSITE" id="PS01230">
    <property type="entry name" value="TRMA_1"/>
    <property type="match status" value="1"/>
</dbReference>
<dbReference type="SUPFAM" id="SSF50249">
    <property type="entry name" value="Nucleic acid-binding proteins"/>
    <property type="match status" value="1"/>
</dbReference>
<sequence length="452" mass="48941">MTNVKTNAPVAVGEHHEVTAVRLNDDGDGVATVEGLTVFIPYLLPGEKATVRVIERQRRFARAALVERHTSATDRQDAPCPVFGECGGCQVQHLAYASQLAWKAGSIARVAKQLGLDADTVVRPIIGSESPFRYRNQVQMPVAFDAEAGKVKMGFFGAQSHRMIETDSCHLQSQAMQKTLVAACAFLTKLGSALATKVHHVIVRESAMNGEQLVVFASHANSAELKRALIRFKAADVTTVGLTVQPKIGGPVWGRTVEILRGTGMLQERIGGILFRVSPRSFLQVQTPLAEQMYATVRDYAALTPEDTVIDAYCGIGTMTLMLAQTARHAIGVEEVAAAVADARTNQADNGIQNAEFVAGSVETWLPKWVADGNRADVAVFDPPRKGIDPAALAAVAEVAPRRIVYASCNPATLQRDLKYLMEHGYAVEAMQPLDMFPQTSHVECCVLLIRK</sequence>
<dbReference type="RefSeq" id="WP_377944715.1">
    <property type="nucleotide sequence ID" value="NZ_JBHUCX010000075.1"/>
</dbReference>
<dbReference type="GO" id="GO:0032259">
    <property type="term" value="P:methylation"/>
    <property type="evidence" value="ECO:0007669"/>
    <property type="project" value="UniProtKB-KW"/>
</dbReference>
<dbReference type="PROSITE" id="PS01231">
    <property type="entry name" value="TRMA_2"/>
    <property type="match status" value="1"/>
</dbReference>
<dbReference type="EC" id="2.1.1.190" evidence="7"/>
<feature type="binding site" evidence="4">
    <location>
        <position position="313"/>
    </location>
    <ligand>
        <name>S-adenosyl-L-methionine</name>
        <dbReference type="ChEBI" id="CHEBI:59789"/>
    </ligand>
</feature>
<keyword evidence="3 4" id="KW-0949">S-adenosyl-L-methionine</keyword>
<feature type="active site" description="Nucleophile" evidence="4">
    <location>
        <position position="409"/>
    </location>
</feature>
<dbReference type="PANTHER" id="PTHR11061:SF30">
    <property type="entry name" value="TRNA (URACIL(54)-C(5))-METHYLTRANSFERASE"/>
    <property type="match status" value="1"/>
</dbReference>
<gene>
    <name evidence="7" type="primary">rlmD</name>
    <name evidence="7" type="ORF">ACFSB2_19220</name>
</gene>
<evidence type="ECO:0000256" key="1">
    <source>
        <dbReference type="ARBA" id="ARBA00022603"/>
    </source>
</evidence>
<comment type="similarity">
    <text evidence="4">Belongs to the class I-like SAM-binding methyltransferase superfamily. RNA M5U methyltransferase family.</text>
</comment>
<keyword evidence="8" id="KW-1185">Reference proteome</keyword>
<dbReference type="SUPFAM" id="SSF53335">
    <property type="entry name" value="S-adenosyl-L-methionine-dependent methyltransferases"/>
    <property type="match status" value="1"/>
</dbReference>
<reference evidence="8" key="1">
    <citation type="journal article" date="2019" name="Int. J. Syst. Evol. Microbiol.">
        <title>The Global Catalogue of Microorganisms (GCM) 10K type strain sequencing project: providing services to taxonomists for standard genome sequencing and annotation.</title>
        <authorList>
            <consortium name="The Broad Institute Genomics Platform"/>
            <consortium name="The Broad Institute Genome Sequencing Center for Infectious Disease"/>
            <person name="Wu L."/>
            <person name="Ma J."/>
        </authorList>
    </citation>
    <scope>NUCLEOTIDE SEQUENCE [LARGE SCALE GENOMIC DNA]</scope>
    <source>
        <strain evidence="8">CGMCC 1.12286</strain>
    </source>
</reference>
<feature type="domain" description="TRAM" evidence="6">
    <location>
        <begin position="9"/>
        <end position="67"/>
    </location>
</feature>
<dbReference type="Pfam" id="PF05958">
    <property type="entry name" value="tRNA_U5-meth_tr"/>
    <property type="match status" value="1"/>
</dbReference>
<evidence type="ECO:0000256" key="5">
    <source>
        <dbReference type="PROSITE-ProRule" id="PRU10015"/>
    </source>
</evidence>
<dbReference type="PROSITE" id="PS50926">
    <property type="entry name" value="TRAM"/>
    <property type="match status" value="1"/>
</dbReference>
<feature type="binding site" evidence="4">
    <location>
        <position position="382"/>
    </location>
    <ligand>
        <name>S-adenosyl-L-methionine</name>
        <dbReference type="ChEBI" id="CHEBI:59789"/>
    </ligand>
</feature>
<evidence type="ECO:0000259" key="6">
    <source>
        <dbReference type="PROSITE" id="PS50926"/>
    </source>
</evidence>
<protein>
    <submittedName>
        <fullName evidence="7">23S rRNA (Uracil(1939)-C(5))-methyltransferase RlmD</fullName>
        <ecNumber evidence="7">2.1.1.190</ecNumber>
    </submittedName>
</protein>
<evidence type="ECO:0000256" key="2">
    <source>
        <dbReference type="ARBA" id="ARBA00022679"/>
    </source>
</evidence>
<dbReference type="InterPro" id="IPR002792">
    <property type="entry name" value="TRAM_dom"/>
</dbReference>
<dbReference type="EMBL" id="JBHUCX010000075">
    <property type="protein sequence ID" value="MFD1676809.1"/>
    <property type="molecule type" value="Genomic_DNA"/>
</dbReference>
<dbReference type="NCBIfam" id="TIGR00479">
    <property type="entry name" value="rumA"/>
    <property type="match status" value="1"/>
</dbReference>
<keyword evidence="1 4" id="KW-0489">Methyltransferase</keyword>
<dbReference type="CDD" id="cd02440">
    <property type="entry name" value="AdoMet_MTases"/>
    <property type="match status" value="1"/>
</dbReference>
<dbReference type="InterPro" id="IPR030391">
    <property type="entry name" value="MeTrfase_TrmA_CS"/>
</dbReference>
<evidence type="ECO:0000313" key="8">
    <source>
        <dbReference type="Proteomes" id="UP001597079"/>
    </source>
</evidence>
<dbReference type="Proteomes" id="UP001597079">
    <property type="component" value="Unassembled WGS sequence"/>
</dbReference>
<feature type="binding site" evidence="4">
    <location>
        <position position="334"/>
    </location>
    <ligand>
        <name>S-adenosyl-L-methionine</name>
        <dbReference type="ChEBI" id="CHEBI:59789"/>
    </ligand>
</feature>
<keyword evidence="2 4" id="KW-0808">Transferase</keyword>
<dbReference type="InterPro" id="IPR030390">
    <property type="entry name" value="MeTrfase_TrmA_AS"/>
</dbReference>
<comment type="caution">
    <text evidence="7">The sequence shown here is derived from an EMBL/GenBank/DDBJ whole genome shotgun (WGS) entry which is preliminary data.</text>
</comment>
<dbReference type="Pfam" id="PF01938">
    <property type="entry name" value="TRAM"/>
    <property type="match status" value="1"/>
</dbReference>
<dbReference type="InterPro" id="IPR012340">
    <property type="entry name" value="NA-bd_OB-fold"/>
</dbReference>
<dbReference type="InterPro" id="IPR029063">
    <property type="entry name" value="SAM-dependent_MTases_sf"/>
</dbReference>
<dbReference type="Gene3D" id="2.40.50.1070">
    <property type="match status" value="1"/>
</dbReference>
<evidence type="ECO:0000313" key="7">
    <source>
        <dbReference type="EMBL" id="MFD1676809.1"/>
    </source>
</evidence>
<dbReference type="GO" id="GO:0008168">
    <property type="term" value="F:methyltransferase activity"/>
    <property type="evidence" value="ECO:0007669"/>
    <property type="project" value="UniProtKB-KW"/>
</dbReference>
<dbReference type="Gene3D" id="2.40.50.140">
    <property type="entry name" value="Nucleic acid-binding proteins"/>
    <property type="match status" value="1"/>
</dbReference>
<evidence type="ECO:0000256" key="4">
    <source>
        <dbReference type="PROSITE-ProRule" id="PRU01024"/>
    </source>
</evidence>
<proteinExistence type="inferred from homology"/>